<protein>
    <recommendedName>
        <fullName evidence="3">Addiction module antitoxin RelB</fullName>
    </recommendedName>
</protein>
<gene>
    <name evidence="1" type="ORF">ACFO6W_21600</name>
</gene>
<dbReference type="RefSeq" id="WP_380000355.1">
    <property type="nucleotide sequence ID" value="NZ_JBHSGN010000128.1"/>
</dbReference>
<evidence type="ECO:0000313" key="1">
    <source>
        <dbReference type="EMBL" id="MFC4676283.1"/>
    </source>
</evidence>
<proteinExistence type="predicted"/>
<name>A0ABV9L3D7_9BACT</name>
<keyword evidence="2" id="KW-1185">Reference proteome</keyword>
<organism evidence="1 2">
    <name type="scientific">Dysgonomonas termitidis</name>
    <dbReference type="NCBI Taxonomy" id="1516126"/>
    <lineage>
        <taxon>Bacteria</taxon>
        <taxon>Pseudomonadati</taxon>
        <taxon>Bacteroidota</taxon>
        <taxon>Bacteroidia</taxon>
        <taxon>Bacteroidales</taxon>
        <taxon>Dysgonomonadaceae</taxon>
        <taxon>Dysgonomonas</taxon>
    </lineage>
</organism>
<dbReference type="EMBL" id="JBHSGN010000128">
    <property type="protein sequence ID" value="MFC4676283.1"/>
    <property type="molecule type" value="Genomic_DNA"/>
</dbReference>
<evidence type="ECO:0000313" key="2">
    <source>
        <dbReference type="Proteomes" id="UP001596023"/>
    </source>
</evidence>
<accession>A0ABV9L3D7</accession>
<reference evidence="2" key="1">
    <citation type="journal article" date="2019" name="Int. J. Syst. Evol. Microbiol.">
        <title>The Global Catalogue of Microorganisms (GCM) 10K type strain sequencing project: providing services to taxonomists for standard genome sequencing and annotation.</title>
        <authorList>
            <consortium name="The Broad Institute Genomics Platform"/>
            <consortium name="The Broad Institute Genome Sequencing Center for Infectious Disease"/>
            <person name="Wu L."/>
            <person name="Ma J."/>
        </authorList>
    </citation>
    <scope>NUCLEOTIDE SEQUENCE [LARGE SCALE GENOMIC DNA]</scope>
    <source>
        <strain evidence="2">CCUG 66188</strain>
    </source>
</reference>
<dbReference type="Proteomes" id="UP001596023">
    <property type="component" value="Unassembled WGS sequence"/>
</dbReference>
<evidence type="ECO:0008006" key="3">
    <source>
        <dbReference type="Google" id="ProtNLM"/>
    </source>
</evidence>
<comment type="caution">
    <text evidence="1">The sequence shown here is derived from an EMBL/GenBank/DDBJ whole genome shotgun (WGS) entry which is preliminary data.</text>
</comment>
<sequence length="76" mass="8751">MNIISLEARKRLIAEEISMVDDASVIEKIEKVLKSFSPKVKRFTVEELEARIQKSEKDIMSGRVHTTDEVRKHLGL</sequence>